<sequence length="626" mass="67513">MQVLALAVLALVLAVVPSLGKALQDAKRSLVPSRRFDGLEARDLRRGNIAPHSAVQLNYGLAPHYPPIAYVECTAHDNYPILMLEDVDHLFDGVSCSSTFADNGETDTMNLIFSSYDTFLDAFELWTDLEAVLDVWADLAHLTVKLMVKSTPLHLVGQACRIQYSHMAAGRTSTHDSSGLYARDVHEFTDSQSAGFDETDLGPRFTIWPAANDTLVNQIIQQDLGDVDLQLTCVDCSFSSNMSIAFDIQYTVNASCLDSNASCFTLNKAGFNVTILEFDQVANLEVALGDEFSYSANWTIFPVPDVVPLKFDGITVGPSAGVEIGFSLDISAAINFTYGAQAHVPPGTFASFDLLDATGNWNPNVNAKGWDQINITQIPFRVNSGQFNVTAELWLAPFAEIEFEIEEFGAVAEILAHTPMVTVDADMLTNVNRNCSAIGPDDFESFGLAFTVGAGMQIGPVAEFDVNAGKLSDILSDLNISTNYEDNFNEFTLNVPLYPANGTNDPKCFVLSDDSETSPPSSVTAANALVTPTATISTLAGVPATTGTMFPAASAVPTWDFQKIESYSSANGHLPTNVNYKQMLQATTVPSQLLNAVKAASSAQRPTWCKIGYLISAVMVLGFIIS</sequence>
<dbReference type="EMBL" id="JANHOG010000305">
    <property type="protein sequence ID" value="KAJ3555713.1"/>
    <property type="molecule type" value="Genomic_DNA"/>
</dbReference>
<gene>
    <name evidence="1" type="ORF">NM688_g2422</name>
</gene>
<protein>
    <submittedName>
        <fullName evidence="1">Uncharacterized protein</fullName>
    </submittedName>
</protein>
<dbReference type="Proteomes" id="UP001148662">
    <property type="component" value="Unassembled WGS sequence"/>
</dbReference>
<evidence type="ECO:0000313" key="2">
    <source>
        <dbReference type="Proteomes" id="UP001148662"/>
    </source>
</evidence>
<evidence type="ECO:0000313" key="1">
    <source>
        <dbReference type="EMBL" id="KAJ3555713.1"/>
    </source>
</evidence>
<name>A0ACC1T8U7_9APHY</name>
<proteinExistence type="predicted"/>
<comment type="caution">
    <text evidence="1">The sequence shown here is derived from an EMBL/GenBank/DDBJ whole genome shotgun (WGS) entry which is preliminary data.</text>
</comment>
<reference evidence="1" key="1">
    <citation type="submission" date="2022-07" db="EMBL/GenBank/DDBJ databases">
        <title>Genome Sequence of Phlebia brevispora.</title>
        <authorList>
            <person name="Buettner E."/>
        </authorList>
    </citation>
    <scope>NUCLEOTIDE SEQUENCE</scope>
    <source>
        <strain evidence="1">MPL23</strain>
    </source>
</reference>
<keyword evidence="2" id="KW-1185">Reference proteome</keyword>
<accession>A0ACC1T8U7</accession>
<organism evidence="1 2">
    <name type="scientific">Phlebia brevispora</name>
    <dbReference type="NCBI Taxonomy" id="194682"/>
    <lineage>
        <taxon>Eukaryota</taxon>
        <taxon>Fungi</taxon>
        <taxon>Dikarya</taxon>
        <taxon>Basidiomycota</taxon>
        <taxon>Agaricomycotina</taxon>
        <taxon>Agaricomycetes</taxon>
        <taxon>Polyporales</taxon>
        <taxon>Meruliaceae</taxon>
        <taxon>Phlebia</taxon>
    </lineage>
</organism>